<dbReference type="GO" id="GO:0004672">
    <property type="term" value="F:protein kinase activity"/>
    <property type="evidence" value="ECO:0007669"/>
    <property type="project" value="InterPro"/>
</dbReference>
<dbReference type="SUPFAM" id="SSF56112">
    <property type="entry name" value="Protein kinase-like (PK-like)"/>
    <property type="match status" value="1"/>
</dbReference>
<keyword evidence="3" id="KW-1185">Reference proteome</keyword>
<evidence type="ECO:0000259" key="1">
    <source>
        <dbReference type="PROSITE" id="PS50011"/>
    </source>
</evidence>
<sequence length="673" mass="74164">MAVTATDRTEALDFIEIDFTRPYPNLDTFGGRAFAARDLRRPRQMVYAVIQRPGVPTRGDVFRKLVALPAVNLVNPTFQGVTRVKIDGRQREALVTVIEFPGDKPMLVPGGKAASVPFPTIRQVILPACIRALQALHGRGIYHRNIRPNTVFMSGSGSQDFFLGECVTALPGAGQPSCFEPLERSNANTEARGEGDSGCDIFALGATLLSLFFGETVGQDLTEEQMFEARVNQGSFWALSRGRDIPGALGILLRGMLNDDPEDRWTVRDLSNWLDGAVPTRRSGMRSWALARPVKFQGKMFTDRRMLARAFAEDERRSAEYIRKLDFGNWIQQIVTSELFTEKLERLLDVSPDMDLSASGSSDAKLVARVCAFLDPRGPIRYRGQSFMLDGVGTGLARQMADGNEPGIAAYDDILRGGFLETLVEIIMEKDKGIKPFYAHLLPTMQTMKTLDVGGGVEYALYSQCDGIECLSPKFDGKHVNTLRAALVALDESVAADSSAKALLDRHVMAFIVARGQGLESVLRRIGSAGDDNLKLIPPLMDLLGYLQSQGNVGDLPNLASIILNAFRPVVKDLKSKTRRNQVEKFLKSLEGIGSLSKLMAKIDLAEVTRRDEREYYQAQAQCAKLAHDRRQLIRKVSPREGPILRTGYSAAQTMGYLLVSGVTTFAAFQFLG</sequence>
<dbReference type="OrthoDB" id="7166208at2"/>
<accession>A0A4R2PPQ4</accession>
<reference evidence="2 3" key="1">
    <citation type="submission" date="2019-03" db="EMBL/GenBank/DDBJ databases">
        <title>Genomic Encyclopedia of Type Strains, Phase IV (KMG-IV): sequencing the most valuable type-strain genomes for metagenomic binning, comparative biology and taxonomic classification.</title>
        <authorList>
            <person name="Goeker M."/>
        </authorList>
    </citation>
    <scope>NUCLEOTIDE SEQUENCE [LARGE SCALE GENOMIC DNA]</scope>
    <source>
        <strain evidence="2 3">DSM 2132</strain>
    </source>
</reference>
<proteinExistence type="predicted"/>
<comment type="caution">
    <text evidence="2">The sequence shown here is derived from an EMBL/GenBank/DDBJ whole genome shotgun (WGS) entry which is preliminary data.</text>
</comment>
<name>A0A4R2PPQ4_RHOSA</name>
<dbReference type="InParanoid" id="A0A4R2PPQ4"/>
<dbReference type="InterPro" id="IPR011009">
    <property type="entry name" value="Kinase-like_dom_sf"/>
</dbReference>
<dbReference type="Proteomes" id="UP000295399">
    <property type="component" value="Unassembled WGS sequence"/>
</dbReference>
<feature type="domain" description="Protein kinase" evidence="1">
    <location>
        <begin position="1"/>
        <end position="274"/>
    </location>
</feature>
<evidence type="ECO:0000313" key="3">
    <source>
        <dbReference type="Proteomes" id="UP000295399"/>
    </source>
</evidence>
<dbReference type="PROSITE" id="PS50011">
    <property type="entry name" value="PROTEIN_KINASE_DOM"/>
    <property type="match status" value="1"/>
</dbReference>
<dbReference type="RefSeq" id="WP_132707386.1">
    <property type="nucleotide sequence ID" value="NZ_JACIGF010000002.1"/>
</dbReference>
<protein>
    <recommendedName>
        <fullName evidence="1">Protein kinase domain-containing protein</fullName>
    </recommendedName>
</protein>
<gene>
    <name evidence="2" type="ORF">EV659_102146</name>
</gene>
<evidence type="ECO:0000313" key="2">
    <source>
        <dbReference type="EMBL" id="TCP37740.1"/>
    </source>
</evidence>
<dbReference type="InterPro" id="IPR000719">
    <property type="entry name" value="Prot_kinase_dom"/>
</dbReference>
<dbReference type="Gene3D" id="1.10.510.10">
    <property type="entry name" value="Transferase(Phosphotransferase) domain 1"/>
    <property type="match status" value="1"/>
</dbReference>
<dbReference type="EMBL" id="SLXO01000002">
    <property type="protein sequence ID" value="TCP37740.1"/>
    <property type="molecule type" value="Genomic_DNA"/>
</dbReference>
<dbReference type="AlphaFoldDB" id="A0A4R2PPQ4"/>
<dbReference type="GO" id="GO:0005524">
    <property type="term" value="F:ATP binding"/>
    <property type="evidence" value="ECO:0007669"/>
    <property type="project" value="InterPro"/>
</dbReference>
<organism evidence="2 3">
    <name type="scientific">Rhodothalassium salexigens DSM 2132</name>
    <dbReference type="NCBI Taxonomy" id="1188247"/>
    <lineage>
        <taxon>Bacteria</taxon>
        <taxon>Pseudomonadati</taxon>
        <taxon>Pseudomonadota</taxon>
        <taxon>Alphaproteobacteria</taxon>
        <taxon>Rhodothalassiales</taxon>
        <taxon>Rhodothalassiaceae</taxon>
        <taxon>Rhodothalassium</taxon>
    </lineage>
</organism>